<evidence type="ECO:0000313" key="2">
    <source>
        <dbReference type="EMBL" id="SDK13059.1"/>
    </source>
</evidence>
<evidence type="ECO:0000313" key="3">
    <source>
        <dbReference type="Proteomes" id="UP000198718"/>
    </source>
</evidence>
<dbReference type="Proteomes" id="UP000198718">
    <property type="component" value="Unassembled WGS sequence"/>
</dbReference>
<keyword evidence="1" id="KW-0472">Membrane</keyword>
<keyword evidence="3" id="KW-1185">Reference proteome</keyword>
<evidence type="ECO:0000256" key="1">
    <source>
        <dbReference type="SAM" id="Phobius"/>
    </source>
</evidence>
<feature type="transmembrane region" description="Helical" evidence="1">
    <location>
        <begin position="14"/>
        <end position="36"/>
    </location>
</feature>
<sequence length="238" mass="27405">MSFIKAIGRISLKIFKYILLIIILVTLPILSWFIMGQIQALILVPDDFIMWAVGDSIPTLALFLFMMIAYPVINFTHIKKDQTFLKASNLVKRHKKVSITAFLGVAMIIGYYMFTNASVISSDKIVTHGFFYPQGKEYSYSDIKALHTGTYNRTIPFIRDKGEFYYIIELNNGKKINLANIGGVKDHRDSWLTFMELDQVFTELDVVKNVDAKNFDSHLKNLDPLYRGRIQNIFENVK</sequence>
<keyword evidence="1" id="KW-1133">Transmembrane helix</keyword>
<accession>A0A1G8ZD81</accession>
<proteinExistence type="predicted"/>
<protein>
    <submittedName>
        <fullName evidence="2">Uncharacterized protein</fullName>
    </submittedName>
</protein>
<keyword evidence="1" id="KW-0812">Transmembrane</keyword>
<feature type="transmembrane region" description="Helical" evidence="1">
    <location>
        <begin position="56"/>
        <end position="76"/>
    </location>
</feature>
<gene>
    <name evidence="2" type="ORF">SAMN05660472_00822</name>
</gene>
<dbReference type="STRING" id="393762.SAMN05660472_00822"/>
<dbReference type="AlphaFoldDB" id="A0A1G8ZD81"/>
<reference evidence="2 3" key="1">
    <citation type="submission" date="2016-10" db="EMBL/GenBank/DDBJ databases">
        <authorList>
            <person name="de Groot N.N."/>
        </authorList>
    </citation>
    <scope>NUCLEOTIDE SEQUENCE [LARGE SCALE GENOMIC DNA]</scope>
    <source>
        <strain evidence="2 3">DSM 18346</strain>
    </source>
</reference>
<organism evidence="2 3">
    <name type="scientific">Natronincola ferrireducens</name>
    <dbReference type="NCBI Taxonomy" id="393762"/>
    <lineage>
        <taxon>Bacteria</taxon>
        <taxon>Bacillati</taxon>
        <taxon>Bacillota</taxon>
        <taxon>Clostridia</taxon>
        <taxon>Peptostreptococcales</taxon>
        <taxon>Natronincolaceae</taxon>
        <taxon>Natronincola</taxon>
    </lineage>
</organism>
<dbReference type="EMBL" id="FNFP01000001">
    <property type="protein sequence ID" value="SDK13059.1"/>
    <property type="molecule type" value="Genomic_DNA"/>
</dbReference>
<feature type="transmembrane region" description="Helical" evidence="1">
    <location>
        <begin position="97"/>
        <end position="114"/>
    </location>
</feature>
<name>A0A1G8ZD81_9FIRM</name>